<sequence length="1059" mass="114800">MKKLYKQRCRKIRLIFWVPILVLVFIQNVNAQNKRYTISGKVTEASSGTGIPGVVVKIQNTSAAMATNGEGKFSLSADLAPGSYQVVFSSIGYKSQTKTVQLGTSAQVTVNGELSADNIGLDEVIVTGTSQGTTRKQMGSYVTSVKGDDLVKAPSGNVLSSLQGKAPGAQISQNSGDPAGGMSVRLRGVSSVNSSSEPLYIIDGVIVNNSTTRVTNTSSNYDGGNNSGSAVGQNGNFVGSIGQNRMVDINPNDIERIEVLNGAAAAAIYGSRANSGVVQIFTKRGVSGKPVVSFSSSLTLSELRKQVGVNRSPVKFGLPNQSPEAFTQDVIQTTGTPAALLTTTVPVTRYNYQDYIFQSAVGTDNTISVAGGSDNTKFYTSAGYFSNEGIIKNTNFKRYNFRANLDQKISDWAKVSAGFNYIHSDANEKPDGNSFFSPMNSVTIIGNFHDIFARDVFGNLKAVGERGRVNPVSVIEDIKQRQFTNRIIANTKLTLNPVKNLTVDYTMGVDNTIQNGTTMIPPFAYNVSTAFYGGGAGLDASLNGYASAANATTTLFNNELNLTYDTRMSDDLLSTTQLGGSFQYQKDLYSLLNGRGLAPFIQTVNGASTVLPNADRRSEFTISGAYIQQNFKYRDHLFATVALRVDQSSVFSEKNRTQEYLKGNISYVPSSAEYWKGSSLSEWWNAFKVRAAYGESGNLTGIGAYDRFNVYSSNPLVQKIAFLSNTTLANENVKPERQRELEIGTDMSFFNNRLGLTFNWYNKKVKDLLLPVVSAPTTGYSSYLNNNGSLENRGIELMLTGMPVASKDFKWNATFIFNRNRNKAVGVGGLRLITTNAGAPVAIIDGEPIGVFYGTFFARDPDGSLLTNAAGIPQLERGIQNSATSYTPQRGADGLPTGTTLRKVVGNPNPDYTASFVNDFSYKKLSLHIQLDAVQGGDVWNADWRTRQGVGNGKVAEQEQMGLLPRGYVAGVYATEEWRIDDGSFVKLREVSLSYNVGKVKFINDLTVNLSGRNLISWDNYKGYDPELNSGGQSTVLRNIDFGSVPIPRSFSLGVQVKF</sequence>
<keyword evidence="2" id="KW-1185">Reference proteome</keyword>
<gene>
    <name evidence="1" type="ORF">J2X78_002319</name>
</gene>
<proteinExistence type="predicted"/>
<protein>
    <submittedName>
        <fullName evidence="1">TonB-linked SusC/RagA family outer membrane protein</fullName>
    </submittedName>
</protein>
<evidence type="ECO:0000313" key="1">
    <source>
        <dbReference type="EMBL" id="MDR6783754.1"/>
    </source>
</evidence>
<reference evidence="1" key="1">
    <citation type="submission" date="2023-07" db="EMBL/GenBank/DDBJ databases">
        <title>Sorghum-associated microbial communities from plants grown in Nebraska, USA.</title>
        <authorList>
            <person name="Schachtman D."/>
        </authorList>
    </citation>
    <scope>NUCLEOTIDE SEQUENCE</scope>
    <source>
        <strain evidence="1">2697</strain>
    </source>
</reference>
<comment type="caution">
    <text evidence="1">The sequence shown here is derived from an EMBL/GenBank/DDBJ whole genome shotgun (WGS) entry which is preliminary data.</text>
</comment>
<name>A0ACC6KWW8_9SPHI</name>
<dbReference type="EMBL" id="JAVDTF010000002">
    <property type="protein sequence ID" value="MDR6783754.1"/>
    <property type="molecule type" value="Genomic_DNA"/>
</dbReference>
<accession>A0ACC6KWW8</accession>
<evidence type="ECO:0000313" key="2">
    <source>
        <dbReference type="Proteomes" id="UP001246858"/>
    </source>
</evidence>
<dbReference type="Proteomes" id="UP001246858">
    <property type="component" value="Unassembled WGS sequence"/>
</dbReference>
<organism evidence="1 2">
    <name type="scientific">Pedobacter africanus</name>
    <dbReference type="NCBI Taxonomy" id="151894"/>
    <lineage>
        <taxon>Bacteria</taxon>
        <taxon>Pseudomonadati</taxon>
        <taxon>Bacteroidota</taxon>
        <taxon>Sphingobacteriia</taxon>
        <taxon>Sphingobacteriales</taxon>
        <taxon>Sphingobacteriaceae</taxon>
        <taxon>Pedobacter</taxon>
    </lineage>
</organism>